<dbReference type="EMBL" id="JAIWYP010000012">
    <property type="protein sequence ID" value="KAH3723834.1"/>
    <property type="molecule type" value="Genomic_DNA"/>
</dbReference>
<protein>
    <submittedName>
        <fullName evidence="2">Uncharacterized protein</fullName>
    </submittedName>
</protein>
<comment type="caution">
    <text evidence="2">The sequence shown here is derived from an EMBL/GenBank/DDBJ whole genome shotgun (WGS) entry which is preliminary data.</text>
</comment>
<evidence type="ECO:0000313" key="3">
    <source>
        <dbReference type="Proteomes" id="UP000828390"/>
    </source>
</evidence>
<feature type="compositionally biased region" description="Low complexity" evidence="1">
    <location>
        <begin position="115"/>
        <end position="135"/>
    </location>
</feature>
<organism evidence="2 3">
    <name type="scientific">Dreissena polymorpha</name>
    <name type="common">Zebra mussel</name>
    <name type="synonym">Mytilus polymorpha</name>
    <dbReference type="NCBI Taxonomy" id="45954"/>
    <lineage>
        <taxon>Eukaryota</taxon>
        <taxon>Metazoa</taxon>
        <taxon>Spiralia</taxon>
        <taxon>Lophotrochozoa</taxon>
        <taxon>Mollusca</taxon>
        <taxon>Bivalvia</taxon>
        <taxon>Autobranchia</taxon>
        <taxon>Heteroconchia</taxon>
        <taxon>Euheterodonta</taxon>
        <taxon>Imparidentia</taxon>
        <taxon>Neoheterodontei</taxon>
        <taxon>Myida</taxon>
        <taxon>Dreissenoidea</taxon>
        <taxon>Dreissenidae</taxon>
        <taxon>Dreissena</taxon>
    </lineage>
</organism>
<reference evidence="2" key="1">
    <citation type="journal article" date="2019" name="bioRxiv">
        <title>The Genome of the Zebra Mussel, Dreissena polymorpha: A Resource for Invasive Species Research.</title>
        <authorList>
            <person name="McCartney M.A."/>
            <person name="Auch B."/>
            <person name="Kono T."/>
            <person name="Mallez S."/>
            <person name="Zhang Y."/>
            <person name="Obille A."/>
            <person name="Becker A."/>
            <person name="Abrahante J.E."/>
            <person name="Garbe J."/>
            <person name="Badalamenti J.P."/>
            <person name="Herman A."/>
            <person name="Mangelson H."/>
            <person name="Liachko I."/>
            <person name="Sullivan S."/>
            <person name="Sone E.D."/>
            <person name="Koren S."/>
            <person name="Silverstein K.A.T."/>
            <person name="Beckman K.B."/>
            <person name="Gohl D.M."/>
        </authorList>
    </citation>
    <scope>NUCLEOTIDE SEQUENCE</scope>
    <source>
        <strain evidence="2">Duluth1</strain>
        <tissue evidence="2">Whole animal</tissue>
    </source>
</reference>
<gene>
    <name evidence="2" type="ORF">DPMN_049629</name>
</gene>
<feature type="region of interest" description="Disordered" evidence="1">
    <location>
        <begin position="107"/>
        <end position="135"/>
    </location>
</feature>
<keyword evidence="3" id="KW-1185">Reference proteome</keyword>
<dbReference type="Proteomes" id="UP000828390">
    <property type="component" value="Unassembled WGS sequence"/>
</dbReference>
<sequence length="135" mass="15366">MGSEDYQRLKRSRSAYQAQLTKTYRELEVQMSSQENAESVTALNVKLVGLFGKFWEVHDEVLKCCQPDEKGSYEDSFGTGLKNFEEFKDRYSQWRSAILLLEECAQSSMGDSVKSASTTSSSSRSRLAQARLRKL</sequence>
<reference evidence="2" key="2">
    <citation type="submission" date="2020-11" db="EMBL/GenBank/DDBJ databases">
        <authorList>
            <person name="McCartney M.A."/>
            <person name="Auch B."/>
            <person name="Kono T."/>
            <person name="Mallez S."/>
            <person name="Becker A."/>
            <person name="Gohl D.M."/>
            <person name="Silverstein K.A.T."/>
            <person name="Koren S."/>
            <person name="Bechman K.B."/>
            <person name="Herman A."/>
            <person name="Abrahante J.E."/>
            <person name="Garbe J."/>
        </authorList>
    </citation>
    <scope>NUCLEOTIDE SEQUENCE</scope>
    <source>
        <strain evidence="2">Duluth1</strain>
        <tissue evidence="2">Whole animal</tissue>
    </source>
</reference>
<proteinExistence type="predicted"/>
<evidence type="ECO:0000256" key="1">
    <source>
        <dbReference type="SAM" id="MobiDB-lite"/>
    </source>
</evidence>
<accession>A0A9D4HLH0</accession>
<name>A0A9D4HLH0_DREPO</name>
<dbReference type="AlphaFoldDB" id="A0A9D4HLH0"/>
<evidence type="ECO:0000313" key="2">
    <source>
        <dbReference type="EMBL" id="KAH3723834.1"/>
    </source>
</evidence>